<dbReference type="GO" id="GO:0008237">
    <property type="term" value="F:metallopeptidase activity"/>
    <property type="evidence" value="ECO:0007669"/>
    <property type="project" value="UniProtKB-KW"/>
</dbReference>
<dbReference type="AlphaFoldDB" id="A0A643K3C9"/>
<feature type="transmembrane region" description="Helical" evidence="2">
    <location>
        <begin position="250"/>
        <end position="269"/>
    </location>
</feature>
<dbReference type="InterPro" id="IPR042150">
    <property type="entry name" value="MmRce1-like"/>
</dbReference>
<dbReference type="PANTHER" id="PTHR35797">
    <property type="entry name" value="PROTEASE-RELATED"/>
    <property type="match status" value="1"/>
</dbReference>
<reference evidence="4" key="1">
    <citation type="submission" date="2019-09" db="EMBL/GenBank/DDBJ databases">
        <title>Genomic analysis of Haloferax sp. CBA1149.</title>
        <authorList>
            <person name="Roh S.W."/>
        </authorList>
    </citation>
    <scope>NUCLEOTIDE SEQUENCE</scope>
    <source>
        <strain evidence="4">CBA1149</strain>
    </source>
</reference>
<keyword evidence="2" id="KW-1133">Transmembrane helix</keyword>
<comment type="caution">
    <text evidence="4">The sequence shown here is derived from an EMBL/GenBank/DDBJ whole genome shotgun (WGS) entry which is preliminary data.</text>
</comment>
<dbReference type="Pfam" id="PF02517">
    <property type="entry name" value="Rce1-like"/>
    <property type="match status" value="1"/>
</dbReference>
<dbReference type="GO" id="GO:0006508">
    <property type="term" value="P:proteolysis"/>
    <property type="evidence" value="ECO:0007669"/>
    <property type="project" value="UniProtKB-KW"/>
</dbReference>
<feature type="transmembrane region" description="Helical" evidence="2">
    <location>
        <begin position="112"/>
        <end position="135"/>
    </location>
</feature>
<organism evidence="4">
    <name type="scientific">Haloferax sp. CBA1149</name>
    <dbReference type="NCBI Taxonomy" id="2650753"/>
    <lineage>
        <taxon>Archaea</taxon>
        <taxon>Methanobacteriati</taxon>
        <taxon>Methanobacteriota</taxon>
        <taxon>Stenosarchaea group</taxon>
        <taxon>Halobacteria</taxon>
        <taxon>Halobacteriales</taxon>
        <taxon>Haloferacaceae</taxon>
        <taxon>Haloferax</taxon>
    </lineage>
</organism>
<keyword evidence="4" id="KW-0482">Metalloprotease</keyword>
<keyword evidence="2" id="KW-0472">Membrane</keyword>
<dbReference type="PANTHER" id="PTHR35797:SF1">
    <property type="entry name" value="PROTEASE"/>
    <property type="match status" value="1"/>
</dbReference>
<dbReference type="InterPro" id="IPR003675">
    <property type="entry name" value="Rce1/LyrA-like_dom"/>
</dbReference>
<feature type="transmembrane region" description="Helical" evidence="2">
    <location>
        <begin position="12"/>
        <end position="34"/>
    </location>
</feature>
<feature type="region of interest" description="Disordered" evidence="1">
    <location>
        <begin position="277"/>
        <end position="300"/>
    </location>
</feature>
<dbReference type="GO" id="GO:0080120">
    <property type="term" value="P:CAAX-box protein maturation"/>
    <property type="evidence" value="ECO:0007669"/>
    <property type="project" value="UniProtKB-ARBA"/>
</dbReference>
<feature type="compositionally biased region" description="Polar residues" evidence="1">
    <location>
        <begin position="280"/>
        <end position="293"/>
    </location>
</feature>
<dbReference type="EMBL" id="VZUS01000001">
    <property type="protein sequence ID" value="KAB1187605.1"/>
    <property type="molecule type" value="Genomic_DNA"/>
</dbReference>
<keyword evidence="4" id="KW-0378">Hydrolase</keyword>
<evidence type="ECO:0000313" key="4">
    <source>
        <dbReference type="EMBL" id="KAB1187605.1"/>
    </source>
</evidence>
<evidence type="ECO:0000256" key="1">
    <source>
        <dbReference type="SAM" id="MobiDB-lite"/>
    </source>
</evidence>
<dbReference type="GO" id="GO:0004175">
    <property type="term" value="F:endopeptidase activity"/>
    <property type="evidence" value="ECO:0007669"/>
    <property type="project" value="UniProtKB-ARBA"/>
</dbReference>
<evidence type="ECO:0000256" key="2">
    <source>
        <dbReference type="SAM" id="Phobius"/>
    </source>
</evidence>
<feature type="transmembrane region" description="Helical" evidence="2">
    <location>
        <begin position="40"/>
        <end position="63"/>
    </location>
</feature>
<keyword evidence="4" id="KW-0645">Protease</keyword>
<proteinExistence type="predicted"/>
<name>A0A643K3C9_9EURY</name>
<feature type="transmembrane region" description="Helical" evidence="2">
    <location>
        <begin position="84"/>
        <end position="106"/>
    </location>
</feature>
<gene>
    <name evidence="4" type="ORF">Hfx1149_06005</name>
</gene>
<evidence type="ECO:0000259" key="3">
    <source>
        <dbReference type="Pfam" id="PF02517"/>
    </source>
</evidence>
<sequence length="300" mass="32731">MPSIQTRITAHPVAAFFFLAYAITWTINAPVLLFDMAPSWSTWGLFTLGALGPFLAAVVVLWVSGESVREWYKPRLRWRLRLRWYAIVVVLPLVFVALGTVLYGLLGYPIDLGVLDLGVMFYLTLPAFIVFEAIVGGGKEELGWRGFALPRLQARYGALQSGVFIGVLWALWHLPMFFTASAPHGTWPLGQQVLWGVSVVGFSVVLTWLYNETGSVWLAMLGHGAINLLSGLVPIDAAVVGTPIYDEVRVAAIGTFAVAVWVVALVLVATRGMDRLSREPASTSGFPDTTSPAGNPRRAD</sequence>
<feature type="domain" description="CAAX prenyl protease 2/Lysostaphin resistance protein A-like" evidence="3">
    <location>
        <begin position="126"/>
        <end position="229"/>
    </location>
</feature>
<feature type="transmembrane region" description="Helical" evidence="2">
    <location>
        <begin position="217"/>
        <end position="244"/>
    </location>
</feature>
<keyword evidence="2" id="KW-0812">Transmembrane</keyword>
<protein>
    <submittedName>
        <fullName evidence="4">CPBP family intramembrane metalloprotease</fullName>
    </submittedName>
</protein>
<feature type="transmembrane region" description="Helical" evidence="2">
    <location>
        <begin position="156"/>
        <end position="172"/>
    </location>
</feature>
<accession>A0A643K3C9</accession>
<feature type="transmembrane region" description="Helical" evidence="2">
    <location>
        <begin position="192"/>
        <end position="210"/>
    </location>
</feature>
<dbReference type="RefSeq" id="WP_151136441.1">
    <property type="nucleotide sequence ID" value="NZ_VZUS01000001.1"/>
</dbReference>